<keyword evidence="5" id="KW-1185">Reference proteome</keyword>
<dbReference type="GO" id="GO:0019698">
    <property type="term" value="P:D-galacturonate catabolic process"/>
    <property type="evidence" value="ECO:0007669"/>
    <property type="project" value="TreeGrafter"/>
</dbReference>
<dbReference type="CDD" id="cd11613">
    <property type="entry name" value="SAF_AH_GD"/>
    <property type="match status" value="1"/>
</dbReference>
<organism evidence="4 5">
    <name type="scientific">Cellvibrio polysaccharolyticus</name>
    <dbReference type="NCBI Taxonomy" id="2082724"/>
    <lineage>
        <taxon>Bacteria</taxon>
        <taxon>Pseudomonadati</taxon>
        <taxon>Pseudomonadota</taxon>
        <taxon>Gammaproteobacteria</taxon>
        <taxon>Cellvibrionales</taxon>
        <taxon>Cellvibrionaceae</taxon>
        <taxon>Cellvibrio</taxon>
    </lineage>
</organism>
<reference evidence="4" key="1">
    <citation type="submission" date="2018-07" db="EMBL/GenBank/DDBJ databases">
        <title>Genome assembly of strain Ka43.</title>
        <authorList>
            <person name="Kukolya J."/>
            <person name="Nagy I."/>
            <person name="Horvath B."/>
            <person name="Toth A."/>
        </authorList>
    </citation>
    <scope>NUCLEOTIDE SEQUENCE</scope>
    <source>
        <strain evidence="4">KB43</strain>
    </source>
</reference>
<dbReference type="GO" id="GO:0016829">
    <property type="term" value="F:lyase activity"/>
    <property type="evidence" value="ECO:0007669"/>
    <property type="project" value="UniProtKB-KW"/>
</dbReference>
<feature type="domain" description="SAF" evidence="3">
    <location>
        <begin position="11"/>
        <end position="80"/>
    </location>
</feature>
<accession>A0A928VAB3</accession>
<proteinExistence type="inferred from homology"/>
<dbReference type="InterPro" id="IPR013974">
    <property type="entry name" value="SAF"/>
</dbReference>
<dbReference type="InterPro" id="IPR048332">
    <property type="entry name" value="GD_AH_C"/>
</dbReference>
<dbReference type="PANTHER" id="PTHR30536">
    <property type="entry name" value="ALTRONATE/GALACTARATE DEHYDRATASE"/>
    <property type="match status" value="1"/>
</dbReference>
<name>A0A928VAB3_9GAMM</name>
<dbReference type="EMBL" id="PRDL01000001">
    <property type="protein sequence ID" value="MBE8718909.1"/>
    <property type="molecule type" value="Genomic_DNA"/>
</dbReference>
<evidence type="ECO:0000313" key="5">
    <source>
        <dbReference type="Proteomes" id="UP000652567"/>
    </source>
</evidence>
<comment type="caution">
    <text evidence="4">The sequence shown here is derived from an EMBL/GenBank/DDBJ whole genome shotgun (WGS) entry which is preliminary data.</text>
</comment>
<dbReference type="InterPro" id="IPR007392">
    <property type="entry name" value="GD_AH_second"/>
</dbReference>
<keyword evidence="2" id="KW-0456">Lyase</keyword>
<sequence length="507" mass="54244">MSSIIHLHESDNVGVCKAALPEGITLIENNLTLRNAIPAMHKVALVAIPKGEAIVKYGQVIGFASKDIAAGDHVHVQNCEMGEEFERDYGFCRNAVPTDYVSPEQQATFKGYRRANGKVGTRNYLGILTTVNCSATVAKAIANHFTWSGELEQYPNIDGVFACTHETGCGMRSEGVGYEVLRRTFNGYARQPNFGGVLMIGLGCETMQIARVMQESGLSDSKTFRAYNIQDSGGTRLSIEKGIAAVREMLPLVNACERETVPASELVLAMQCGGSDAFSGITANPALGIAADILVRHGGTVILSETPEIFGAEHLLTQRASTPDVAEKLLDCIKWWDDYTARNGFELNNNPSPGNKAGGLTTIMEKSLGAQAKSGSTRLNGTFWYGEEITAKGLVFMDSPGFDPVSATGQVASGANIMCFTTGRGSAFGGKPVPCMKLSSNTPLFERMKEDIDLNCGGILDGEYSLQQSGEQIFAAVLAVASGEKTKSELLGYGDNEFTPWKIGAVV</sequence>
<evidence type="ECO:0000259" key="3">
    <source>
        <dbReference type="SMART" id="SM00858"/>
    </source>
</evidence>
<comment type="similarity">
    <text evidence="1">Belongs to the UxaA family.</text>
</comment>
<evidence type="ECO:0000256" key="1">
    <source>
        <dbReference type="ARBA" id="ARBA00010986"/>
    </source>
</evidence>
<gene>
    <name evidence="4" type="ORF">C4F51_17175</name>
</gene>
<dbReference type="PANTHER" id="PTHR30536:SF5">
    <property type="entry name" value="ALTRONATE DEHYDRATASE"/>
    <property type="match status" value="1"/>
</dbReference>
<dbReference type="InterPro" id="IPR052172">
    <property type="entry name" value="UxaA_altronate/galactarate_dh"/>
</dbReference>
<dbReference type="Pfam" id="PF04295">
    <property type="entry name" value="GD_AH_second"/>
    <property type="match status" value="1"/>
</dbReference>
<dbReference type="Pfam" id="PF20629">
    <property type="entry name" value="GD_AH_C"/>
    <property type="match status" value="1"/>
</dbReference>
<dbReference type="Pfam" id="PF08666">
    <property type="entry name" value="SAF"/>
    <property type="match status" value="1"/>
</dbReference>
<dbReference type="Gene3D" id="2.30.130.110">
    <property type="match status" value="1"/>
</dbReference>
<dbReference type="Proteomes" id="UP000652567">
    <property type="component" value="Unassembled WGS sequence"/>
</dbReference>
<evidence type="ECO:0000256" key="2">
    <source>
        <dbReference type="ARBA" id="ARBA00023239"/>
    </source>
</evidence>
<dbReference type="SMART" id="SM00858">
    <property type="entry name" value="SAF"/>
    <property type="match status" value="1"/>
</dbReference>
<dbReference type="InterPro" id="IPR044144">
    <property type="entry name" value="SAF_UxaA/GarD"/>
</dbReference>
<evidence type="ECO:0000313" key="4">
    <source>
        <dbReference type="EMBL" id="MBE8718909.1"/>
    </source>
</evidence>
<dbReference type="RefSeq" id="WP_193911860.1">
    <property type="nucleotide sequence ID" value="NZ_PRDL01000001.1"/>
</dbReference>
<protein>
    <submittedName>
        <fullName evidence="4">Altronate dehydratase</fullName>
    </submittedName>
</protein>
<dbReference type="AlphaFoldDB" id="A0A928VAB3"/>